<reference evidence="8" key="1">
    <citation type="submission" date="2020-10" db="EMBL/GenBank/DDBJ databases">
        <authorList>
            <person name="Gilroy R."/>
        </authorList>
    </citation>
    <scope>NUCLEOTIDE SEQUENCE</scope>
    <source>
        <strain evidence="8">B1-20833</strain>
    </source>
</reference>
<reference evidence="8" key="2">
    <citation type="journal article" date="2021" name="PeerJ">
        <title>Extensive microbial diversity within the chicken gut microbiome revealed by metagenomics and culture.</title>
        <authorList>
            <person name="Gilroy R."/>
            <person name="Ravi A."/>
            <person name="Getino M."/>
            <person name="Pursley I."/>
            <person name="Horton D.L."/>
            <person name="Alikhan N.F."/>
            <person name="Baker D."/>
            <person name="Gharbi K."/>
            <person name="Hall N."/>
            <person name="Watson M."/>
            <person name="Adriaenssens E.M."/>
            <person name="Foster-Nyarko E."/>
            <person name="Jarju S."/>
            <person name="Secka A."/>
            <person name="Antonio M."/>
            <person name="Oren A."/>
            <person name="Chaudhuri R.R."/>
            <person name="La Ragione R."/>
            <person name="Hildebrand F."/>
            <person name="Pallen M.J."/>
        </authorList>
    </citation>
    <scope>NUCLEOTIDE SEQUENCE</scope>
    <source>
        <strain evidence="8">B1-20833</strain>
    </source>
</reference>
<accession>A0A9D9EPG9</accession>
<name>A0A9D9EPG9_9BACT</name>
<comment type="subcellular location">
    <subcellularLocation>
        <location evidence="1">Cytoplasm</location>
    </subcellularLocation>
</comment>
<evidence type="ECO:0000256" key="5">
    <source>
        <dbReference type="ARBA" id="ARBA00022840"/>
    </source>
</evidence>
<dbReference type="SUPFAM" id="SSF52540">
    <property type="entry name" value="P-loop containing nucleoside triphosphate hydrolases"/>
    <property type="match status" value="1"/>
</dbReference>
<dbReference type="InterPro" id="IPR027417">
    <property type="entry name" value="P-loop_NTPase"/>
</dbReference>
<comment type="caution">
    <text evidence="8">The sequence shown here is derived from an EMBL/GenBank/DDBJ whole genome shotgun (WGS) entry which is preliminary data.</text>
</comment>
<protein>
    <recommendedName>
        <fullName evidence="6">PhoH-like protein</fullName>
    </recommendedName>
</protein>
<organism evidence="8 9">
    <name type="scientific">Candidatus Cryptobacteroides intestinavium</name>
    <dbReference type="NCBI Taxonomy" id="2840766"/>
    <lineage>
        <taxon>Bacteria</taxon>
        <taxon>Pseudomonadati</taxon>
        <taxon>Bacteroidota</taxon>
        <taxon>Bacteroidia</taxon>
        <taxon>Bacteroidales</taxon>
        <taxon>Candidatus Cryptobacteroides</taxon>
    </lineage>
</organism>
<proteinExistence type="inferred from homology"/>
<evidence type="ECO:0000256" key="4">
    <source>
        <dbReference type="ARBA" id="ARBA00022741"/>
    </source>
</evidence>
<dbReference type="GO" id="GO:0005829">
    <property type="term" value="C:cytosol"/>
    <property type="evidence" value="ECO:0007669"/>
    <property type="project" value="TreeGrafter"/>
</dbReference>
<dbReference type="InterPro" id="IPR003714">
    <property type="entry name" value="PhoH"/>
</dbReference>
<comment type="similarity">
    <text evidence="2">Belongs to the PhoH family.</text>
</comment>
<dbReference type="Gene3D" id="3.40.50.300">
    <property type="entry name" value="P-loop containing nucleotide triphosphate hydrolases"/>
    <property type="match status" value="1"/>
</dbReference>
<feature type="domain" description="PhoH-like protein" evidence="7">
    <location>
        <begin position="106"/>
        <end position="309"/>
    </location>
</feature>
<dbReference type="FunFam" id="3.40.50.300:FF:000013">
    <property type="entry name" value="PhoH family ATPase"/>
    <property type="match status" value="1"/>
</dbReference>
<sequence>MKKTIEIGAIDPVEIYGTGNRLFEALCSYFPELKAVARGNEILLDGSEEDTAAFEEKLKALIERRSHKMSLTPYDVEELFDGDDSFDRYRLRGDAIIVYGTDGKPIKARNRTQEAMVSAYFENDLVFSVGPAGTGKTYIAIALAVRALKNREVKRIILTRPAVEAGERLGFLPGDLKDKLDPYLQPLYDALEDMIPAKKLQGFIEDGIIQIAPLAYMRGRTLDRACVILDEAQNTNLGQLKMFLTRMGKDAKFIVTGDASQIDLPHKEESGLMKGIELTRGIRGIGVIEFHNEDIVRHPLVTKIVRAFDRL</sequence>
<dbReference type="PANTHER" id="PTHR30473:SF1">
    <property type="entry name" value="PHOH-LIKE PROTEIN"/>
    <property type="match status" value="1"/>
</dbReference>
<keyword evidence="3" id="KW-0963">Cytoplasm</keyword>
<evidence type="ECO:0000256" key="3">
    <source>
        <dbReference type="ARBA" id="ARBA00022490"/>
    </source>
</evidence>
<evidence type="ECO:0000256" key="6">
    <source>
        <dbReference type="ARBA" id="ARBA00039970"/>
    </source>
</evidence>
<dbReference type="Proteomes" id="UP000823661">
    <property type="component" value="Unassembled WGS sequence"/>
</dbReference>
<dbReference type="PANTHER" id="PTHR30473">
    <property type="entry name" value="PROTEIN PHOH"/>
    <property type="match status" value="1"/>
</dbReference>
<dbReference type="GO" id="GO:0005524">
    <property type="term" value="F:ATP binding"/>
    <property type="evidence" value="ECO:0007669"/>
    <property type="project" value="UniProtKB-KW"/>
</dbReference>
<dbReference type="InterPro" id="IPR051451">
    <property type="entry name" value="PhoH2-like"/>
</dbReference>
<evidence type="ECO:0000256" key="2">
    <source>
        <dbReference type="ARBA" id="ARBA00010393"/>
    </source>
</evidence>
<keyword evidence="4" id="KW-0547">Nucleotide-binding</keyword>
<evidence type="ECO:0000259" key="7">
    <source>
        <dbReference type="Pfam" id="PF02562"/>
    </source>
</evidence>
<dbReference type="Pfam" id="PF02562">
    <property type="entry name" value="PhoH"/>
    <property type="match status" value="1"/>
</dbReference>
<evidence type="ECO:0000313" key="9">
    <source>
        <dbReference type="Proteomes" id="UP000823661"/>
    </source>
</evidence>
<evidence type="ECO:0000256" key="1">
    <source>
        <dbReference type="ARBA" id="ARBA00004496"/>
    </source>
</evidence>
<dbReference type="AlphaFoldDB" id="A0A9D9EPG9"/>
<dbReference type="EMBL" id="JADIMI010000003">
    <property type="protein sequence ID" value="MBO8451273.1"/>
    <property type="molecule type" value="Genomic_DNA"/>
</dbReference>
<evidence type="ECO:0000313" key="8">
    <source>
        <dbReference type="EMBL" id="MBO8451273.1"/>
    </source>
</evidence>
<keyword evidence="5" id="KW-0067">ATP-binding</keyword>
<gene>
    <name evidence="8" type="ORF">IAC06_00105</name>
</gene>